<dbReference type="SUPFAM" id="SSF160104">
    <property type="entry name" value="Acetoacetate decarboxylase-like"/>
    <property type="match status" value="1"/>
</dbReference>
<proteinExistence type="predicted"/>
<protein>
    <submittedName>
        <fullName evidence="1">Uncharacterized protein</fullName>
    </submittedName>
</protein>
<organism evidence="1 2">
    <name type="scientific">Neonectria ditissima</name>
    <dbReference type="NCBI Taxonomy" id="78410"/>
    <lineage>
        <taxon>Eukaryota</taxon>
        <taxon>Fungi</taxon>
        <taxon>Dikarya</taxon>
        <taxon>Ascomycota</taxon>
        <taxon>Pezizomycotina</taxon>
        <taxon>Sordariomycetes</taxon>
        <taxon>Hypocreomycetidae</taxon>
        <taxon>Hypocreales</taxon>
        <taxon>Nectriaceae</taxon>
        <taxon>Neonectria</taxon>
    </lineage>
</organism>
<dbReference type="Gene3D" id="2.40.400.10">
    <property type="entry name" value="Acetoacetate decarboxylase-like"/>
    <property type="match status" value="1"/>
</dbReference>
<reference evidence="1 2" key="1">
    <citation type="submission" date="2015-09" db="EMBL/GenBank/DDBJ databases">
        <title>Draft genome of a European isolate of the apple canker pathogen Neonectria ditissima.</title>
        <authorList>
            <person name="Gomez-Cortecero A."/>
            <person name="Harrison R.J."/>
            <person name="Armitage A.D."/>
        </authorList>
    </citation>
    <scope>NUCLEOTIDE SEQUENCE [LARGE SCALE GENOMIC DNA]</scope>
    <source>
        <strain evidence="1 2">R09/05</strain>
    </source>
</reference>
<dbReference type="EMBL" id="LKCW01000047">
    <property type="protein sequence ID" value="KPM42504.1"/>
    <property type="molecule type" value="Genomic_DNA"/>
</dbReference>
<evidence type="ECO:0000313" key="2">
    <source>
        <dbReference type="Proteomes" id="UP000050424"/>
    </source>
</evidence>
<dbReference type="GO" id="GO:0016829">
    <property type="term" value="F:lyase activity"/>
    <property type="evidence" value="ECO:0007669"/>
    <property type="project" value="InterPro"/>
</dbReference>
<dbReference type="Pfam" id="PF06314">
    <property type="entry name" value="ADC"/>
    <property type="match status" value="1"/>
</dbReference>
<comment type="caution">
    <text evidence="1">The sequence shown here is derived from an EMBL/GenBank/DDBJ whole genome shotgun (WGS) entry which is preliminary data.</text>
</comment>
<name>A0A0P7BGU1_9HYPO</name>
<dbReference type="AlphaFoldDB" id="A0A0P7BGU1"/>
<gene>
    <name evidence="1" type="ORF">AK830_g4040</name>
</gene>
<evidence type="ECO:0000313" key="1">
    <source>
        <dbReference type="EMBL" id="KPM42504.1"/>
    </source>
</evidence>
<dbReference type="InterPro" id="IPR010451">
    <property type="entry name" value="Acetoacetate_decarboxylase"/>
</dbReference>
<keyword evidence="2" id="KW-1185">Reference proteome</keyword>
<dbReference type="Proteomes" id="UP000050424">
    <property type="component" value="Unassembled WGS sequence"/>
</dbReference>
<dbReference type="OrthoDB" id="5100349at2759"/>
<accession>A0A0P7BGU1</accession>
<dbReference type="InterPro" id="IPR023375">
    <property type="entry name" value="ADC_dom_sf"/>
</dbReference>
<sequence>MPYIGGVLNMTGARPGQAFSFPGPAFPRQVCYIIKFTSTYEAIEKYILPPPLKVDRNLPPEVIVWYFSSPESKGPDGSPAPYQGFQFRGNTEVDGVKGMAGWEYIDGLRGDKTEMDVMLSWAVHYGMAKKFADIRFTAVSGDEFEITVDRQATRLVTMRLRLGQEIDGDVLKGLAESADSPLAKDTFTVREMPNSDFSGYSERTVCTAPTGRSCNVTQAWSADRGSIEFGHLESDPLSELEPQEVTLTMVANIQVQKETFTELKVVSVVE</sequence>